<organism evidence="10 11">
    <name type="scientific">Brassicogethes aeneus</name>
    <name type="common">Rape pollen beetle</name>
    <name type="synonym">Meligethes aeneus</name>
    <dbReference type="NCBI Taxonomy" id="1431903"/>
    <lineage>
        <taxon>Eukaryota</taxon>
        <taxon>Metazoa</taxon>
        <taxon>Ecdysozoa</taxon>
        <taxon>Arthropoda</taxon>
        <taxon>Hexapoda</taxon>
        <taxon>Insecta</taxon>
        <taxon>Pterygota</taxon>
        <taxon>Neoptera</taxon>
        <taxon>Endopterygota</taxon>
        <taxon>Coleoptera</taxon>
        <taxon>Polyphaga</taxon>
        <taxon>Cucujiformia</taxon>
        <taxon>Nitidulidae</taxon>
        <taxon>Meligethinae</taxon>
        <taxon>Brassicogethes</taxon>
    </lineage>
</organism>
<reference evidence="10" key="1">
    <citation type="submission" date="2021-12" db="EMBL/GenBank/DDBJ databases">
        <authorList>
            <person name="King R."/>
        </authorList>
    </citation>
    <scope>NUCLEOTIDE SEQUENCE</scope>
</reference>
<dbReference type="GO" id="GO:0008270">
    <property type="term" value="F:zinc ion binding"/>
    <property type="evidence" value="ECO:0007669"/>
    <property type="project" value="UniProtKB-KW"/>
</dbReference>
<evidence type="ECO:0000256" key="1">
    <source>
        <dbReference type="ARBA" id="ARBA00004123"/>
    </source>
</evidence>
<keyword evidence="4" id="KW-0863">Zinc-finger</keyword>
<dbReference type="EMBL" id="OV121142">
    <property type="protein sequence ID" value="CAH0549305.1"/>
    <property type="molecule type" value="Genomic_DNA"/>
</dbReference>
<evidence type="ECO:0000256" key="2">
    <source>
        <dbReference type="ARBA" id="ARBA00022723"/>
    </source>
</evidence>
<evidence type="ECO:0000256" key="6">
    <source>
        <dbReference type="ARBA" id="ARBA00023125"/>
    </source>
</evidence>
<dbReference type="InterPro" id="IPR013087">
    <property type="entry name" value="Znf_C2H2_type"/>
</dbReference>
<evidence type="ECO:0000313" key="10">
    <source>
        <dbReference type="EMBL" id="CAH0549305.1"/>
    </source>
</evidence>
<evidence type="ECO:0000256" key="8">
    <source>
        <dbReference type="SAM" id="MobiDB-lite"/>
    </source>
</evidence>
<dbReference type="SMART" id="SM00355">
    <property type="entry name" value="ZnF_C2H2"/>
    <property type="match status" value="6"/>
</dbReference>
<dbReference type="PROSITE" id="PS00028">
    <property type="entry name" value="ZINC_FINGER_C2H2_1"/>
    <property type="match status" value="1"/>
</dbReference>
<sequence length="396" mass="46334">MEEKKVNLIEDFVTNDSIYIIDSKDVKRENQSLLDDLVTFEKVQSSVVQKNTEEGNHNEEHRNDCWVGRETSNTRISNDFIELSDSDGGSGRYQGNTDIKEEEEEEKHCLDDFYVETEFEINNTDEDCDNSDDGGKIEDFSCNIKEEKRGGDFSEEDDKILSHNEDDEGKNEGEGTFETKIEVEYHGVQNEDMTGKENLFKCNVCPKQYQTKESLLYHKKYTHRKFKCDKCDYETVDNSNLKKHSKIHDKSKYFKCKFCAYIAAELKCLNCHILTKHKSENKGENKIKITNKIYQCPKCPHSTVIKTSHDQHIKVCLNLKNVQWYKCEFCPYKNVTKNYTERHMKTHKKIQDFKCLFCKYQSITKQGVDSHMLSKHPHLLNESNTNLITVNTKMHI</sequence>
<dbReference type="AlphaFoldDB" id="A0A9P0AVE1"/>
<dbReference type="OrthoDB" id="3561125at2759"/>
<feature type="compositionally biased region" description="Basic and acidic residues" evidence="8">
    <location>
        <begin position="159"/>
        <end position="173"/>
    </location>
</feature>
<name>A0A9P0AVE1_BRAAE</name>
<keyword evidence="5" id="KW-0862">Zinc</keyword>
<keyword evidence="11" id="KW-1185">Reference proteome</keyword>
<gene>
    <name evidence="10" type="ORF">MELIAE_LOCUS2499</name>
</gene>
<evidence type="ECO:0000256" key="5">
    <source>
        <dbReference type="ARBA" id="ARBA00022833"/>
    </source>
</evidence>
<dbReference type="GO" id="GO:0005634">
    <property type="term" value="C:nucleus"/>
    <property type="evidence" value="ECO:0007669"/>
    <property type="project" value="UniProtKB-SubCell"/>
</dbReference>
<evidence type="ECO:0000259" key="9">
    <source>
        <dbReference type="PROSITE" id="PS00028"/>
    </source>
</evidence>
<protein>
    <recommendedName>
        <fullName evidence="9">C2H2-type domain-containing protein</fullName>
    </recommendedName>
</protein>
<evidence type="ECO:0000256" key="3">
    <source>
        <dbReference type="ARBA" id="ARBA00022737"/>
    </source>
</evidence>
<feature type="domain" description="C2H2-type" evidence="9">
    <location>
        <begin position="202"/>
        <end position="223"/>
    </location>
</feature>
<feature type="region of interest" description="Disordered" evidence="8">
    <location>
        <begin position="148"/>
        <end position="173"/>
    </location>
</feature>
<evidence type="ECO:0000256" key="7">
    <source>
        <dbReference type="ARBA" id="ARBA00023242"/>
    </source>
</evidence>
<evidence type="ECO:0000256" key="4">
    <source>
        <dbReference type="ARBA" id="ARBA00022771"/>
    </source>
</evidence>
<comment type="subcellular location">
    <subcellularLocation>
        <location evidence="1">Nucleus</location>
    </subcellularLocation>
</comment>
<keyword evidence="6" id="KW-0238">DNA-binding</keyword>
<keyword evidence="7" id="KW-0539">Nucleus</keyword>
<accession>A0A9P0AVE1</accession>
<dbReference type="SUPFAM" id="SSF57667">
    <property type="entry name" value="beta-beta-alpha zinc fingers"/>
    <property type="match status" value="3"/>
</dbReference>
<proteinExistence type="predicted"/>
<dbReference type="InterPro" id="IPR036236">
    <property type="entry name" value="Znf_C2H2_sf"/>
</dbReference>
<dbReference type="PANTHER" id="PTHR24392">
    <property type="entry name" value="ZINC FINGER PROTEIN"/>
    <property type="match status" value="1"/>
</dbReference>
<keyword evidence="3" id="KW-0677">Repeat</keyword>
<evidence type="ECO:0000313" key="11">
    <source>
        <dbReference type="Proteomes" id="UP001154078"/>
    </source>
</evidence>
<dbReference type="Gene3D" id="3.30.160.60">
    <property type="entry name" value="Classic Zinc Finger"/>
    <property type="match status" value="2"/>
</dbReference>
<feature type="region of interest" description="Disordered" evidence="8">
    <location>
        <begin position="80"/>
        <end position="107"/>
    </location>
</feature>
<dbReference type="GO" id="GO:0003677">
    <property type="term" value="F:DNA binding"/>
    <property type="evidence" value="ECO:0007669"/>
    <property type="project" value="UniProtKB-KW"/>
</dbReference>
<keyword evidence="2" id="KW-0479">Metal-binding</keyword>
<dbReference type="Proteomes" id="UP001154078">
    <property type="component" value="Chromosome 11"/>
</dbReference>